<evidence type="ECO:0000256" key="4">
    <source>
        <dbReference type="ARBA" id="ARBA00022741"/>
    </source>
</evidence>
<feature type="domain" description="Protein kinase" evidence="9">
    <location>
        <begin position="62"/>
        <end position="419"/>
    </location>
</feature>
<dbReference type="Gene3D" id="3.30.200.20">
    <property type="entry name" value="Phosphorylase Kinase, domain 1"/>
    <property type="match status" value="1"/>
</dbReference>
<dbReference type="Pfam" id="PF00069">
    <property type="entry name" value="Pkinase"/>
    <property type="match status" value="1"/>
</dbReference>
<keyword evidence="6" id="KW-0067">ATP-binding</keyword>
<evidence type="ECO:0000259" key="9">
    <source>
        <dbReference type="PROSITE" id="PS50011"/>
    </source>
</evidence>
<dbReference type="Proteomes" id="UP000002497">
    <property type="component" value="Unassembled WGS sequence"/>
</dbReference>
<dbReference type="InterPro" id="IPR011009">
    <property type="entry name" value="Kinase-like_dom_sf"/>
</dbReference>
<dbReference type="PROSITE" id="PS50011">
    <property type="entry name" value="PROTEIN_KINASE_DOM"/>
    <property type="match status" value="1"/>
</dbReference>
<dbReference type="EMBL" id="GL636495">
    <property type="protein sequence ID" value="EFW17057.1"/>
    <property type="molecule type" value="Genomic_DNA"/>
</dbReference>
<dbReference type="SMART" id="SM00220">
    <property type="entry name" value="S_TKc"/>
    <property type="match status" value="1"/>
</dbReference>
<keyword evidence="11" id="KW-1185">Reference proteome</keyword>
<keyword evidence="5" id="KW-0418">Kinase</keyword>
<accession>E9D923</accession>
<dbReference type="GO" id="GO:0050684">
    <property type="term" value="P:regulation of mRNA processing"/>
    <property type="evidence" value="ECO:0007669"/>
    <property type="project" value="TreeGrafter"/>
</dbReference>
<evidence type="ECO:0000256" key="3">
    <source>
        <dbReference type="ARBA" id="ARBA00022679"/>
    </source>
</evidence>
<dbReference type="GO" id="GO:0005524">
    <property type="term" value="F:ATP binding"/>
    <property type="evidence" value="ECO:0007669"/>
    <property type="project" value="UniProtKB-KW"/>
</dbReference>
<evidence type="ECO:0000256" key="8">
    <source>
        <dbReference type="ARBA" id="ARBA00048679"/>
    </source>
</evidence>
<dbReference type="OMA" id="EENSPYY"/>
<dbReference type="PANTHER" id="PTHR47634:SF9">
    <property type="entry name" value="PROTEIN KINASE DOMAIN-CONTAINING PROTEIN-RELATED"/>
    <property type="match status" value="1"/>
</dbReference>
<reference evidence="11" key="2">
    <citation type="submission" date="2010-03" db="EMBL/GenBank/DDBJ databases">
        <title>The genome sequence of Coccidioides posadasii strain Silveira.</title>
        <authorList>
            <consortium name="The Broad Institute Genome Sequencing Center for Infectious Disease"/>
            <person name="Neafsey D."/>
            <person name="Orbach M."/>
            <person name="Henn M.R."/>
            <person name="Cole G.T."/>
            <person name="Galgiani J."/>
            <person name="Gardner M.J."/>
            <person name="Kirkland T.N."/>
            <person name="Taylor J.W."/>
            <person name="Young S.K."/>
            <person name="Zeng Q."/>
            <person name="Koehrsen M."/>
            <person name="Alvarado L."/>
            <person name="Berlin A."/>
            <person name="Borenstein D."/>
            <person name="Chapman S.B."/>
            <person name="Chen Z."/>
            <person name="Engels R."/>
            <person name="Freedman E."/>
            <person name="Gellesch M."/>
            <person name="Goldberg J."/>
            <person name="Griggs A."/>
            <person name="Gujja S."/>
            <person name="Heilman E."/>
            <person name="Heiman D."/>
            <person name="Howarth C."/>
            <person name="Jen D."/>
            <person name="Larson L."/>
            <person name="Mehta T."/>
            <person name="Neiman D."/>
            <person name="Park D."/>
            <person name="Pearson M."/>
            <person name="Richards J."/>
            <person name="Roberts A."/>
            <person name="Saif S."/>
            <person name="Shea T."/>
            <person name="Shenoy N."/>
            <person name="Sisk P."/>
            <person name="Stolte C."/>
            <person name="Sykes S."/>
            <person name="Walk T."/>
            <person name="White J."/>
            <person name="Yandava C."/>
            <person name="Haas B."/>
            <person name="Nusbaum C."/>
            <person name="Birren B."/>
        </authorList>
    </citation>
    <scope>NUCLEOTIDE SEQUENCE [LARGE SCALE GENOMIC DNA]</scope>
    <source>
        <strain evidence="11">RMSCC 757 / Silveira</strain>
    </source>
</reference>
<comment type="catalytic activity">
    <reaction evidence="8">
        <text>L-seryl-[protein] + ATP = O-phospho-L-seryl-[protein] + ADP + H(+)</text>
        <dbReference type="Rhea" id="RHEA:17989"/>
        <dbReference type="Rhea" id="RHEA-COMP:9863"/>
        <dbReference type="Rhea" id="RHEA-COMP:11604"/>
        <dbReference type="ChEBI" id="CHEBI:15378"/>
        <dbReference type="ChEBI" id="CHEBI:29999"/>
        <dbReference type="ChEBI" id="CHEBI:30616"/>
        <dbReference type="ChEBI" id="CHEBI:83421"/>
        <dbReference type="ChEBI" id="CHEBI:456216"/>
        <dbReference type="EC" id="2.7.11.1"/>
    </reaction>
</comment>
<dbReference type="GO" id="GO:0004674">
    <property type="term" value="F:protein serine/threonine kinase activity"/>
    <property type="evidence" value="ECO:0007669"/>
    <property type="project" value="UniProtKB-KW"/>
</dbReference>
<evidence type="ECO:0000256" key="1">
    <source>
        <dbReference type="ARBA" id="ARBA00012513"/>
    </source>
</evidence>
<dbReference type="InterPro" id="IPR051334">
    <property type="entry name" value="SRPK"/>
</dbReference>
<dbReference type="GO" id="GO:0000245">
    <property type="term" value="P:spliceosomal complex assembly"/>
    <property type="evidence" value="ECO:0007669"/>
    <property type="project" value="TreeGrafter"/>
</dbReference>
<dbReference type="VEuPathDB" id="FungiDB:CPSG_06325"/>
<dbReference type="SUPFAM" id="SSF56112">
    <property type="entry name" value="Protein kinase-like (PK-like)"/>
    <property type="match status" value="1"/>
</dbReference>
<evidence type="ECO:0000313" key="11">
    <source>
        <dbReference type="Proteomes" id="UP000002497"/>
    </source>
</evidence>
<evidence type="ECO:0000256" key="6">
    <source>
        <dbReference type="ARBA" id="ARBA00022840"/>
    </source>
</evidence>
<protein>
    <recommendedName>
        <fullName evidence="1">non-specific serine/threonine protein kinase</fullName>
        <ecNumber evidence="1">2.7.11.1</ecNumber>
    </recommendedName>
</protein>
<organism evidence="11">
    <name type="scientific">Coccidioides posadasii (strain RMSCC 757 / Silveira)</name>
    <name type="common">Valley fever fungus</name>
    <dbReference type="NCBI Taxonomy" id="443226"/>
    <lineage>
        <taxon>Eukaryota</taxon>
        <taxon>Fungi</taxon>
        <taxon>Dikarya</taxon>
        <taxon>Ascomycota</taxon>
        <taxon>Pezizomycotina</taxon>
        <taxon>Eurotiomycetes</taxon>
        <taxon>Eurotiomycetidae</taxon>
        <taxon>Onygenales</taxon>
        <taxon>Onygenaceae</taxon>
        <taxon>Coccidioides</taxon>
    </lineage>
</organism>
<gene>
    <name evidence="10" type="ORF">CPSG_06325</name>
</gene>
<name>E9D923_COCPS</name>
<reference evidence="11" key="1">
    <citation type="journal article" date="2010" name="Genome Res.">
        <title>Population genomic sequencing of Coccidioides fungi reveals recent hybridization and transposon control.</title>
        <authorList>
            <person name="Neafsey D.E."/>
            <person name="Barker B.M."/>
            <person name="Sharpton T.J."/>
            <person name="Stajich J.E."/>
            <person name="Park D.J."/>
            <person name="Whiston E."/>
            <person name="Hung C.-Y."/>
            <person name="McMahan C."/>
            <person name="White J."/>
            <person name="Sykes S."/>
            <person name="Heiman D."/>
            <person name="Young S."/>
            <person name="Zeng Q."/>
            <person name="Abouelleil A."/>
            <person name="Aftuck L."/>
            <person name="Bessette D."/>
            <person name="Brown A."/>
            <person name="FitzGerald M."/>
            <person name="Lui A."/>
            <person name="Macdonald J.P."/>
            <person name="Priest M."/>
            <person name="Orbach M.J."/>
            <person name="Galgiani J.N."/>
            <person name="Kirkland T.N."/>
            <person name="Cole G.T."/>
            <person name="Birren B.W."/>
            <person name="Henn M.R."/>
            <person name="Taylor J.W."/>
            <person name="Rounsley S.D."/>
        </authorList>
    </citation>
    <scope>NUCLEOTIDE SEQUENCE [LARGE SCALE GENOMIC DNA]</scope>
    <source>
        <strain evidence="11">RMSCC 757 / Silveira</strain>
    </source>
</reference>
<dbReference type="STRING" id="443226.E9D923"/>
<dbReference type="HOGENOM" id="CLU_000288_81_1_1"/>
<dbReference type="VEuPathDB" id="FungiDB:D8B26_003830"/>
<comment type="catalytic activity">
    <reaction evidence="7">
        <text>L-threonyl-[protein] + ATP = O-phospho-L-threonyl-[protein] + ADP + H(+)</text>
        <dbReference type="Rhea" id="RHEA:46608"/>
        <dbReference type="Rhea" id="RHEA-COMP:11060"/>
        <dbReference type="Rhea" id="RHEA-COMP:11605"/>
        <dbReference type="ChEBI" id="CHEBI:15378"/>
        <dbReference type="ChEBI" id="CHEBI:30013"/>
        <dbReference type="ChEBI" id="CHEBI:30616"/>
        <dbReference type="ChEBI" id="CHEBI:61977"/>
        <dbReference type="ChEBI" id="CHEBI:456216"/>
        <dbReference type="EC" id="2.7.11.1"/>
    </reaction>
</comment>
<dbReference type="PANTHER" id="PTHR47634">
    <property type="entry name" value="PROTEIN KINASE DOMAIN-CONTAINING PROTEIN-RELATED"/>
    <property type="match status" value="1"/>
</dbReference>
<proteinExistence type="predicted"/>
<dbReference type="eggNOG" id="KOG1290">
    <property type="taxonomic scope" value="Eukaryota"/>
</dbReference>
<evidence type="ECO:0000313" key="10">
    <source>
        <dbReference type="EMBL" id="EFW17057.1"/>
    </source>
</evidence>
<dbReference type="Gene3D" id="1.10.510.10">
    <property type="entry name" value="Transferase(Phosphotransferase) domain 1"/>
    <property type="match status" value="1"/>
</dbReference>
<dbReference type="InterPro" id="IPR000719">
    <property type="entry name" value="Prot_kinase_dom"/>
</dbReference>
<dbReference type="EC" id="2.7.11.1" evidence="1"/>
<keyword evidence="4" id="KW-0547">Nucleotide-binding</keyword>
<sequence length="434" mass="49588">MSHLMHLKLSLERHLRAKPSRMSTVIAEALPERLPVEEECSSSYSPNHFYPVRLGEIFNERYQVVAKLGFSSNSTIWLAKDLHQWRWRSARYVAVKVNANPDDVKSAAEREFQVSQLLEGTKSRLVNSKPAGITGHQYAHILQDYFNLNGPHGVHFCTISDPLGESLEDLKQRLEGRIPLNLLKAVTRMILRGLEFLHAECLFIHTDLKPESIRLTLGRWKPQAVARAERKTPRPQKKLEDRTIYTSRQAGDLNDLVRVVITDFGASVAGNDCFRYEHLIQSLPYRAPEVIIGAGWSYGADIWNLGVMIWDLLEGKNPFDSISSMNAASARKHLARLIGFLGHPPNDLLARGSDTHRYFDDKGNFLSPELIPESVPWEGLLSRVQGNEKAMFLDFIRRMLCWRPGDRSSAEELLLHPWTSQVKIERLISREWCH</sequence>
<evidence type="ECO:0000256" key="5">
    <source>
        <dbReference type="ARBA" id="ARBA00022777"/>
    </source>
</evidence>
<keyword evidence="3" id="KW-0808">Transferase</keyword>
<dbReference type="AlphaFoldDB" id="E9D923"/>
<evidence type="ECO:0000256" key="2">
    <source>
        <dbReference type="ARBA" id="ARBA00022527"/>
    </source>
</evidence>
<dbReference type="OrthoDB" id="5979581at2759"/>
<keyword evidence="2" id="KW-0723">Serine/threonine-protein kinase</keyword>
<evidence type="ECO:0000256" key="7">
    <source>
        <dbReference type="ARBA" id="ARBA00047899"/>
    </source>
</evidence>